<evidence type="ECO:0000313" key="2">
    <source>
        <dbReference type="EMBL" id="CAI9741873.1"/>
    </source>
</evidence>
<reference evidence="2" key="1">
    <citation type="submission" date="2023-08" db="EMBL/GenBank/DDBJ databases">
        <authorList>
            <person name="Alioto T."/>
            <person name="Alioto T."/>
            <person name="Gomez Garrido J."/>
        </authorList>
    </citation>
    <scope>NUCLEOTIDE SEQUENCE</scope>
</reference>
<dbReference type="AlphaFoldDB" id="A0AA36BWE3"/>
<name>A0AA36BWE3_OCTVU</name>
<evidence type="ECO:0000256" key="1">
    <source>
        <dbReference type="SAM" id="MobiDB-lite"/>
    </source>
</evidence>
<feature type="compositionally biased region" description="Polar residues" evidence="1">
    <location>
        <begin position="119"/>
        <end position="128"/>
    </location>
</feature>
<keyword evidence="3" id="KW-1185">Reference proteome</keyword>
<protein>
    <submittedName>
        <fullName evidence="2">Uncharacterized protein</fullName>
    </submittedName>
</protein>
<organism evidence="2 3">
    <name type="scientific">Octopus vulgaris</name>
    <name type="common">Common octopus</name>
    <dbReference type="NCBI Taxonomy" id="6645"/>
    <lineage>
        <taxon>Eukaryota</taxon>
        <taxon>Metazoa</taxon>
        <taxon>Spiralia</taxon>
        <taxon>Lophotrochozoa</taxon>
        <taxon>Mollusca</taxon>
        <taxon>Cephalopoda</taxon>
        <taxon>Coleoidea</taxon>
        <taxon>Octopodiformes</taxon>
        <taxon>Octopoda</taxon>
        <taxon>Incirrata</taxon>
        <taxon>Octopodidae</taxon>
        <taxon>Octopus</taxon>
    </lineage>
</organism>
<dbReference type="Proteomes" id="UP001162480">
    <property type="component" value="Chromosome 27"/>
</dbReference>
<proteinExistence type="predicted"/>
<dbReference type="EMBL" id="OX597840">
    <property type="protein sequence ID" value="CAI9741873.1"/>
    <property type="molecule type" value="Genomic_DNA"/>
</dbReference>
<accession>A0AA36BWE3</accession>
<evidence type="ECO:0000313" key="3">
    <source>
        <dbReference type="Proteomes" id="UP001162480"/>
    </source>
</evidence>
<sequence length="128" mass="14238">MGGQCNSTFGLPQLEQAANNLAIECLRYISSDIEEMTAFIADKEHKLITDQLGAYNTIISSTENERGSIFFLDGPDETIPVMSESMLLLCRCHPVAARERDTDRYRGVRDPEIRHDSHGFTTSGATEP</sequence>
<feature type="compositionally biased region" description="Basic and acidic residues" evidence="1">
    <location>
        <begin position="101"/>
        <end position="118"/>
    </location>
</feature>
<gene>
    <name evidence="2" type="ORF">OCTVUL_1B019847</name>
</gene>
<feature type="region of interest" description="Disordered" evidence="1">
    <location>
        <begin position="101"/>
        <end position="128"/>
    </location>
</feature>